<comment type="subcellular location">
    <subcellularLocation>
        <location evidence="1">Cell membrane</location>
        <topology evidence="1">Multi-pass membrane protein</topology>
    </subcellularLocation>
</comment>
<feature type="transmembrane region" description="Helical" evidence="6">
    <location>
        <begin position="274"/>
        <end position="297"/>
    </location>
</feature>
<organism evidence="7 8">
    <name type="scientific">Benzoatithermus flavus</name>
    <dbReference type="NCBI Taxonomy" id="3108223"/>
    <lineage>
        <taxon>Bacteria</taxon>
        <taxon>Pseudomonadati</taxon>
        <taxon>Pseudomonadota</taxon>
        <taxon>Alphaproteobacteria</taxon>
        <taxon>Geminicoccales</taxon>
        <taxon>Geminicoccaceae</taxon>
        <taxon>Benzoatithermus</taxon>
    </lineage>
</organism>
<evidence type="ECO:0000256" key="6">
    <source>
        <dbReference type="SAM" id="Phobius"/>
    </source>
</evidence>
<keyword evidence="2" id="KW-1003">Cell membrane</keyword>
<gene>
    <name evidence="7" type="ORF">U1T56_17215</name>
</gene>
<reference evidence="7 8" key="1">
    <citation type="submission" date="2024-01" db="EMBL/GenBank/DDBJ databases">
        <title>Multi-omics insights into the function and evolution of sodium benzoate biodegradation pathways in Benzoatithermus flavus gen. nov., sp. nov. from hot spring.</title>
        <authorList>
            <person name="Hu C.-J."/>
            <person name="Li W.-J."/>
        </authorList>
    </citation>
    <scope>NUCLEOTIDE SEQUENCE [LARGE SCALE GENOMIC DNA]</scope>
    <source>
        <strain evidence="7 8">SYSU G07066</strain>
    </source>
</reference>
<feature type="transmembrane region" description="Helical" evidence="6">
    <location>
        <begin position="33"/>
        <end position="52"/>
    </location>
</feature>
<evidence type="ECO:0000256" key="3">
    <source>
        <dbReference type="ARBA" id="ARBA00022692"/>
    </source>
</evidence>
<dbReference type="Pfam" id="PF02653">
    <property type="entry name" value="BPD_transp_2"/>
    <property type="match status" value="1"/>
</dbReference>
<proteinExistence type="predicted"/>
<feature type="transmembrane region" description="Helical" evidence="6">
    <location>
        <begin position="188"/>
        <end position="214"/>
    </location>
</feature>
<feature type="transmembrane region" description="Helical" evidence="6">
    <location>
        <begin position="309"/>
        <end position="325"/>
    </location>
</feature>
<evidence type="ECO:0000256" key="2">
    <source>
        <dbReference type="ARBA" id="ARBA00022475"/>
    </source>
</evidence>
<sequence>MSRTGFLGGIASAPAEAAGTQAEAKIWLGRAARVGWPEILFWLLPVLAFFLLPDRLPLMSEIAILSLFALSLDLILGYAGIVSLGHAAFFGLGAYTAGLLARHGWSEPLSGLALATAAAGLLGFLSSFLVLRGSDLTRLMVTLGVAMVLAELANKMAWLTGGADGLVGMEVGPILGLFEFDIFGRTGFVYATVVLFLLFCVARYLVHTVFGLTLRGIKGNRLRMEAIGAPVSRNLIAVYTLAAAYAGAAGALLAQTTQFVSLDVLEFHRSAEVLLVLIIGGTGYLYGGLVGAVLFRVAQDWLTGFTQQYWLFWLGLILVVLVLVSREGLKGLFDLARRRLQRGAGP</sequence>
<evidence type="ECO:0000313" key="7">
    <source>
        <dbReference type="EMBL" id="MEK0084895.1"/>
    </source>
</evidence>
<dbReference type="Proteomes" id="UP001375743">
    <property type="component" value="Unassembled WGS sequence"/>
</dbReference>
<dbReference type="PANTHER" id="PTHR30482:SF17">
    <property type="entry name" value="ABC TRANSPORTER ATP-BINDING PROTEIN"/>
    <property type="match status" value="1"/>
</dbReference>
<keyword evidence="8" id="KW-1185">Reference proteome</keyword>
<feature type="transmembrane region" description="Helical" evidence="6">
    <location>
        <begin position="235"/>
        <end position="254"/>
    </location>
</feature>
<keyword evidence="3 6" id="KW-0812">Transmembrane</keyword>
<accession>A0ABU8XUM6</accession>
<evidence type="ECO:0000256" key="4">
    <source>
        <dbReference type="ARBA" id="ARBA00022989"/>
    </source>
</evidence>
<protein>
    <submittedName>
        <fullName evidence="7">Branched-chain amino acid ABC transporter permease</fullName>
    </submittedName>
</protein>
<dbReference type="InterPro" id="IPR001851">
    <property type="entry name" value="ABC_transp_permease"/>
</dbReference>
<dbReference type="RefSeq" id="WP_418160741.1">
    <property type="nucleotide sequence ID" value="NZ_JBBLZC010000019.1"/>
</dbReference>
<feature type="transmembrane region" description="Helical" evidence="6">
    <location>
        <begin position="109"/>
        <end position="131"/>
    </location>
</feature>
<dbReference type="InterPro" id="IPR043428">
    <property type="entry name" value="LivM-like"/>
</dbReference>
<keyword evidence="5 6" id="KW-0472">Membrane</keyword>
<evidence type="ECO:0000256" key="5">
    <source>
        <dbReference type="ARBA" id="ARBA00023136"/>
    </source>
</evidence>
<evidence type="ECO:0000256" key="1">
    <source>
        <dbReference type="ARBA" id="ARBA00004651"/>
    </source>
</evidence>
<comment type="caution">
    <text evidence="7">The sequence shown here is derived from an EMBL/GenBank/DDBJ whole genome shotgun (WGS) entry which is preliminary data.</text>
</comment>
<evidence type="ECO:0000313" key="8">
    <source>
        <dbReference type="Proteomes" id="UP001375743"/>
    </source>
</evidence>
<name>A0ABU8XUM6_9PROT</name>
<dbReference type="PANTHER" id="PTHR30482">
    <property type="entry name" value="HIGH-AFFINITY BRANCHED-CHAIN AMINO ACID TRANSPORT SYSTEM PERMEASE"/>
    <property type="match status" value="1"/>
</dbReference>
<dbReference type="CDD" id="cd06581">
    <property type="entry name" value="TM_PBP1_LivM_like"/>
    <property type="match status" value="1"/>
</dbReference>
<keyword evidence="4 6" id="KW-1133">Transmembrane helix</keyword>
<feature type="transmembrane region" description="Helical" evidence="6">
    <location>
        <begin position="64"/>
        <end position="89"/>
    </location>
</feature>
<dbReference type="EMBL" id="JBBLZC010000019">
    <property type="protein sequence ID" value="MEK0084895.1"/>
    <property type="molecule type" value="Genomic_DNA"/>
</dbReference>